<dbReference type="PANTHER" id="PTHR43000">
    <property type="entry name" value="DTDP-D-GLUCOSE 4,6-DEHYDRATASE-RELATED"/>
    <property type="match status" value="1"/>
</dbReference>
<dbReference type="SUPFAM" id="SSF51735">
    <property type="entry name" value="NAD(P)-binding Rossmann-fold domains"/>
    <property type="match status" value="1"/>
</dbReference>
<dbReference type="InterPro" id="IPR001509">
    <property type="entry name" value="Epimerase_deHydtase"/>
</dbReference>
<dbReference type="EMBL" id="FQXJ01000033">
    <property type="protein sequence ID" value="SHJ02486.1"/>
    <property type="molecule type" value="Genomic_DNA"/>
</dbReference>
<evidence type="ECO:0000313" key="4">
    <source>
        <dbReference type="Proteomes" id="UP000183954"/>
    </source>
</evidence>
<dbReference type="AlphaFoldDB" id="A0A1M6FXQ8"/>
<evidence type="ECO:0000313" key="3">
    <source>
        <dbReference type="EMBL" id="SHJ02486.1"/>
    </source>
</evidence>
<comment type="similarity">
    <text evidence="1">Belongs to the NAD(P)-dependent epimerase/dehydratase family.</text>
</comment>
<dbReference type="OrthoDB" id="142826at2"/>
<evidence type="ECO:0000256" key="1">
    <source>
        <dbReference type="ARBA" id="ARBA00007637"/>
    </source>
</evidence>
<name>A0A1M6FXQ8_9FIRM</name>
<sequence length="308" mass="35842">MAKILVTGSKGTLGSRLVEVLQDRGHDVWEVDLQHHLGDKYIRADISEYRQLERVFDQDYDYVFHLAAEFGRINGEHYYDTLWKTNVIGTRNILEWQLKKGFKLIFTSSSEIYGEAMEPILTEDLPLKKTIIQHNDYALTKWANEVQVINFEKKFESPIVRLRLFNAYGPGEYYHSYRSVVCLFIYRALQAIPYEVFEGYYRVFMYVDDLIPTIANAAHNFKPGEVYNIGGTEYRSVKDLSDLVLKYTDGNPKLVKYLPEDKHNTVSKRPDISKAKTDLAHGPKVLLEEGLPKTVEWMKKIYPMTNLH</sequence>
<proteinExistence type="inferred from homology"/>
<protein>
    <submittedName>
        <fullName evidence="3">dTDP-glucose 4,6-dehydratase</fullName>
    </submittedName>
</protein>
<keyword evidence="4" id="KW-1185">Reference proteome</keyword>
<accession>A0A1M6FXQ8</accession>
<evidence type="ECO:0000259" key="2">
    <source>
        <dbReference type="Pfam" id="PF01370"/>
    </source>
</evidence>
<dbReference type="RefSeq" id="WP_073033162.1">
    <property type="nucleotide sequence ID" value="NZ_FQXJ01000033.1"/>
</dbReference>
<dbReference type="Pfam" id="PF01370">
    <property type="entry name" value="Epimerase"/>
    <property type="match status" value="1"/>
</dbReference>
<dbReference type="Proteomes" id="UP000183954">
    <property type="component" value="Unassembled WGS sequence"/>
</dbReference>
<dbReference type="STRING" id="1121420.SAMN02746098_05030"/>
<gene>
    <name evidence="3" type="ORF">SAMN02746098_05030</name>
</gene>
<dbReference type="Gene3D" id="3.40.50.720">
    <property type="entry name" value="NAD(P)-binding Rossmann-like Domain"/>
    <property type="match status" value="1"/>
</dbReference>
<feature type="domain" description="NAD-dependent epimerase/dehydratase" evidence="2">
    <location>
        <begin position="4"/>
        <end position="230"/>
    </location>
</feature>
<dbReference type="InterPro" id="IPR036291">
    <property type="entry name" value="NAD(P)-bd_dom_sf"/>
</dbReference>
<organism evidence="3 4">
    <name type="scientific">Desulfosporosinus lacus DSM 15449</name>
    <dbReference type="NCBI Taxonomy" id="1121420"/>
    <lineage>
        <taxon>Bacteria</taxon>
        <taxon>Bacillati</taxon>
        <taxon>Bacillota</taxon>
        <taxon>Clostridia</taxon>
        <taxon>Eubacteriales</taxon>
        <taxon>Desulfitobacteriaceae</taxon>
        <taxon>Desulfosporosinus</taxon>
    </lineage>
</organism>
<reference evidence="4" key="1">
    <citation type="submission" date="2016-11" db="EMBL/GenBank/DDBJ databases">
        <authorList>
            <person name="Varghese N."/>
            <person name="Submissions S."/>
        </authorList>
    </citation>
    <scope>NUCLEOTIDE SEQUENCE [LARGE SCALE GENOMIC DNA]</scope>
    <source>
        <strain evidence="4">DSM 15449</strain>
    </source>
</reference>